<dbReference type="InterPro" id="IPR036291">
    <property type="entry name" value="NAD(P)-bd_dom_sf"/>
</dbReference>
<evidence type="ECO:0000259" key="8">
    <source>
        <dbReference type="Pfam" id="PF08546"/>
    </source>
</evidence>
<dbReference type="SUPFAM" id="SSF48179">
    <property type="entry name" value="6-phosphogluconate dehydrogenase C-terminal domain-like"/>
    <property type="match status" value="1"/>
</dbReference>
<dbReference type="Pfam" id="PF08546">
    <property type="entry name" value="ApbA_C"/>
    <property type="match status" value="1"/>
</dbReference>
<dbReference type="EMBL" id="RFLX01000033">
    <property type="protein sequence ID" value="RMI17288.1"/>
    <property type="molecule type" value="Genomic_DNA"/>
</dbReference>
<dbReference type="Pfam" id="PF02558">
    <property type="entry name" value="ApbA"/>
    <property type="match status" value="1"/>
</dbReference>
<dbReference type="PANTHER" id="PTHR21708">
    <property type="entry name" value="PROBABLE 2-DEHYDROPANTOATE 2-REDUCTASE"/>
    <property type="match status" value="1"/>
</dbReference>
<comment type="pathway">
    <text evidence="1">Cofactor biosynthesis; (R)-pantothenate biosynthesis; (R)-pantoate from 3-methyl-2-oxobutanoate: step 2/2.</text>
</comment>
<sequence length="341" mass="35345">MTESAGIAAGPMLFIGAGAVGGFMAAHLARSGADVVMWEPWATNREAITRDGLTIADPDETFTVPLRTIASAADIPSVAPSVMVLCTKMADAPAIVADVEAAYRGTWIVTLNALADLDMAEALGADRVMGCIVTGLFGNLVRPGSIRRHRERLRGGAPTFRIGETAGAATPRIHALVQAFGLIDGAEAVPDMAAARWGKMVFNCMTSPLSALHQRPIRDFFVDPAQRPTLMKAGIEVTAVAAAYGITIDPVCGVSGAIWHAAAAGDVAAQSTLEAGLIRYGEAMNATSLGGMAQDVERGRRTEVSLINGVVVNKGLLKGVAAPTNAWLVESLDALTAGTAQ</sequence>
<dbReference type="InterPro" id="IPR013328">
    <property type="entry name" value="6PGD_dom2"/>
</dbReference>
<dbReference type="InterPro" id="IPR008927">
    <property type="entry name" value="6-PGluconate_DH-like_C_sf"/>
</dbReference>
<evidence type="ECO:0000259" key="7">
    <source>
        <dbReference type="Pfam" id="PF02558"/>
    </source>
</evidence>
<reference evidence="9 10" key="1">
    <citation type="submission" date="2018-10" db="EMBL/GenBank/DDBJ databases">
        <title>Roseomonas sp. nov., isolated from feces of Tibetan antelopes in the Qinghai-Tibet plateau, China.</title>
        <authorList>
            <person name="Tian Z."/>
        </authorList>
    </citation>
    <scope>NUCLEOTIDE SEQUENCE [LARGE SCALE GENOMIC DNA]</scope>
    <source>
        <strain evidence="9 10">Z23</strain>
    </source>
</reference>
<comment type="caution">
    <text evidence="9">The sequence shown here is derived from an EMBL/GenBank/DDBJ whole genome shotgun (WGS) entry which is preliminary data.</text>
</comment>
<dbReference type="Gene3D" id="3.40.50.720">
    <property type="entry name" value="NAD(P)-binding Rossmann-like Domain"/>
    <property type="match status" value="1"/>
</dbReference>
<gene>
    <name evidence="9" type="ORF">EBE87_23360</name>
</gene>
<evidence type="ECO:0000256" key="4">
    <source>
        <dbReference type="ARBA" id="ARBA00022655"/>
    </source>
</evidence>
<dbReference type="InterPro" id="IPR013332">
    <property type="entry name" value="KPR_N"/>
</dbReference>
<keyword evidence="10" id="KW-1185">Reference proteome</keyword>
<evidence type="ECO:0000256" key="1">
    <source>
        <dbReference type="ARBA" id="ARBA00004994"/>
    </source>
</evidence>
<evidence type="ECO:0000256" key="2">
    <source>
        <dbReference type="ARBA" id="ARBA00013014"/>
    </source>
</evidence>
<dbReference type="PANTHER" id="PTHR21708:SF26">
    <property type="entry name" value="2-DEHYDROPANTOATE 2-REDUCTASE"/>
    <property type="match status" value="1"/>
</dbReference>
<keyword evidence="4" id="KW-0566">Pantothenate biosynthesis</keyword>
<evidence type="ECO:0000256" key="6">
    <source>
        <dbReference type="ARBA" id="ARBA00048793"/>
    </source>
</evidence>
<evidence type="ECO:0000313" key="10">
    <source>
        <dbReference type="Proteomes" id="UP000274097"/>
    </source>
</evidence>
<dbReference type="Gene3D" id="1.10.1040.10">
    <property type="entry name" value="N-(1-d-carboxylethyl)-l-norvaline Dehydrogenase, domain 2"/>
    <property type="match status" value="1"/>
</dbReference>
<comment type="catalytic activity">
    <reaction evidence="6">
        <text>(R)-pantoate + NADP(+) = 2-dehydropantoate + NADPH + H(+)</text>
        <dbReference type="Rhea" id="RHEA:16233"/>
        <dbReference type="ChEBI" id="CHEBI:11561"/>
        <dbReference type="ChEBI" id="CHEBI:15378"/>
        <dbReference type="ChEBI" id="CHEBI:15980"/>
        <dbReference type="ChEBI" id="CHEBI:57783"/>
        <dbReference type="ChEBI" id="CHEBI:58349"/>
        <dbReference type="EC" id="1.1.1.169"/>
    </reaction>
</comment>
<dbReference type="EC" id="1.1.1.169" evidence="2"/>
<dbReference type="Proteomes" id="UP000274097">
    <property type="component" value="Unassembled WGS sequence"/>
</dbReference>
<organism evidence="9 10">
    <name type="scientific">Teichococcus wenyumeiae</name>
    <dbReference type="NCBI Taxonomy" id="2478470"/>
    <lineage>
        <taxon>Bacteria</taxon>
        <taxon>Pseudomonadati</taxon>
        <taxon>Pseudomonadota</taxon>
        <taxon>Alphaproteobacteria</taxon>
        <taxon>Acetobacterales</taxon>
        <taxon>Roseomonadaceae</taxon>
        <taxon>Roseomonas</taxon>
    </lineage>
</organism>
<accession>A0ABX9VDG2</accession>
<dbReference type="InterPro" id="IPR013752">
    <property type="entry name" value="KPA_reductase"/>
</dbReference>
<name>A0ABX9VDG2_9PROT</name>
<evidence type="ECO:0000313" key="9">
    <source>
        <dbReference type="EMBL" id="RMI17288.1"/>
    </source>
</evidence>
<feature type="domain" description="Ketopantoate reductase N-terminal" evidence="7">
    <location>
        <begin position="13"/>
        <end position="148"/>
    </location>
</feature>
<evidence type="ECO:0000256" key="3">
    <source>
        <dbReference type="ARBA" id="ARBA00019465"/>
    </source>
</evidence>
<dbReference type="InterPro" id="IPR051402">
    <property type="entry name" value="KPR-Related"/>
</dbReference>
<feature type="domain" description="Ketopantoate reductase C-terminal" evidence="8">
    <location>
        <begin position="191"/>
        <end position="334"/>
    </location>
</feature>
<evidence type="ECO:0000256" key="5">
    <source>
        <dbReference type="ARBA" id="ARBA00032024"/>
    </source>
</evidence>
<protein>
    <recommendedName>
        <fullName evidence="3">2-dehydropantoate 2-reductase</fullName>
        <ecNumber evidence="2">1.1.1.169</ecNumber>
    </recommendedName>
    <alternativeName>
        <fullName evidence="5">Ketopantoate reductase</fullName>
    </alternativeName>
</protein>
<dbReference type="SUPFAM" id="SSF51735">
    <property type="entry name" value="NAD(P)-binding Rossmann-fold domains"/>
    <property type="match status" value="1"/>
</dbReference>
<proteinExistence type="predicted"/>